<dbReference type="EMBL" id="REGN01013995">
    <property type="protein sequence ID" value="RMZ93210.1"/>
    <property type="molecule type" value="Genomic_DNA"/>
</dbReference>
<gene>
    <name evidence="1" type="ORF">BpHYR1_044898</name>
</gene>
<accession>A0A3M7P2Z8</accession>
<proteinExistence type="predicted"/>
<protein>
    <submittedName>
        <fullName evidence="1">Uncharacterized protein</fullName>
    </submittedName>
</protein>
<evidence type="ECO:0000313" key="1">
    <source>
        <dbReference type="EMBL" id="RMZ93210.1"/>
    </source>
</evidence>
<reference evidence="1 2" key="1">
    <citation type="journal article" date="2018" name="Sci. Rep.">
        <title>Genomic signatures of local adaptation to the degree of environmental predictability in rotifers.</title>
        <authorList>
            <person name="Franch-Gras L."/>
            <person name="Hahn C."/>
            <person name="Garcia-Roger E.M."/>
            <person name="Carmona M.J."/>
            <person name="Serra M."/>
            <person name="Gomez A."/>
        </authorList>
    </citation>
    <scope>NUCLEOTIDE SEQUENCE [LARGE SCALE GENOMIC DNA]</scope>
    <source>
        <strain evidence="1">HYR1</strain>
    </source>
</reference>
<evidence type="ECO:0000313" key="2">
    <source>
        <dbReference type="Proteomes" id="UP000276133"/>
    </source>
</evidence>
<name>A0A3M7P2Z8_BRAPC</name>
<organism evidence="1 2">
    <name type="scientific">Brachionus plicatilis</name>
    <name type="common">Marine rotifer</name>
    <name type="synonym">Brachionus muelleri</name>
    <dbReference type="NCBI Taxonomy" id="10195"/>
    <lineage>
        <taxon>Eukaryota</taxon>
        <taxon>Metazoa</taxon>
        <taxon>Spiralia</taxon>
        <taxon>Gnathifera</taxon>
        <taxon>Rotifera</taxon>
        <taxon>Eurotatoria</taxon>
        <taxon>Monogononta</taxon>
        <taxon>Pseudotrocha</taxon>
        <taxon>Ploima</taxon>
        <taxon>Brachionidae</taxon>
        <taxon>Brachionus</taxon>
    </lineage>
</organism>
<comment type="caution">
    <text evidence="1">The sequence shown here is derived from an EMBL/GenBank/DDBJ whole genome shotgun (WGS) entry which is preliminary data.</text>
</comment>
<sequence length="89" mass="10256">MLRTIERNFALGTCKMLNVPCFSQCINNSFLVYWRVTGRTNRLHSLQNGLCAFFTNPVSSRTLHEWHLKHSGCQLKLIALITLPFMNNS</sequence>
<dbReference type="AlphaFoldDB" id="A0A3M7P2Z8"/>
<keyword evidence="2" id="KW-1185">Reference proteome</keyword>
<dbReference type="Proteomes" id="UP000276133">
    <property type="component" value="Unassembled WGS sequence"/>
</dbReference>